<dbReference type="Proteomes" id="UP001239213">
    <property type="component" value="Unassembled WGS sequence"/>
</dbReference>
<proteinExistence type="predicted"/>
<organism evidence="1 2">
    <name type="scientific">Colletotrichum cuscutae</name>
    <dbReference type="NCBI Taxonomy" id="1209917"/>
    <lineage>
        <taxon>Eukaryota</taxon>
        <taxon>Fungi</taxon>
        <taxon>Dikarya</taxon>
        <taxon>Ascomycota</taxon>
        <taxon>Pezizomycotina</taxon>
        <taxon>Sordariomycetes</taxon>
        <taxon>Hypocreomycetidae</taxon>
        <taxon>Glomerellales</taxon>
        <taxon>Glomerellaceae</taxon>
        <taxon>Colletotrichum</taxon>
        <taxon>Colletotrichum acutatum species complex</taxon>
    </lineage>
</organism>
<keyword evidence="2" id="KW-1185">Reference proteome</keyword>
<dbReference type="AlphaFoldDB" id="A0AAI9VCQ4"/>
<sequence length="231" mass="26455">MLHHLRRGFCSCSASLSVRRLPCCMRSVLRCSRVSALLSRSPVALSTFLPTLPYHTLPIPYSNSPCALFLLQPQPQLQLQLHLAALCILSHIFSAAFAFSLHPPPSEYPPLTRHFILPPCHAVSHPPPVHTLTLERQRIGGNKNPFLPFPPLYRNISLPACDTFLDRLQYFLYSPPHLLNLNLNRTQSCSHTRPTSNRHTPNKESERKVLRQYVFRLAFGFPPWFWVRAYT</sequence>
<comment type="caution">
    <text evidence="1">The sequence shown here is derived from an EMBL/GenBank/DDBJ whole genome shotgun (WGS) entry which is preliminary data.</text>
</comment>
<accession>A0AAI9VCQ4</accession>
<evidence type="ECO:0000313" key="2">
    <source>
        <dbReference type="Proteomes" id="UP001239213"/>
    </source>
</evidence>
<name>A0AAI9VCQ4_9PEZI</name>
<protein>
    <submittedName>
        <fullName evidence="1">Uncharacterized protein</fullName>
    </submittedName>
</protein>
<reference evidence="1" key="1">
    <citation type="submission" date="2016-11" db="EMBL/GenBank/DDBJ databases">
        <title>The genome sequence of Colletotrichum cuscutae.</title>
        <authorList>
            <person name="Baroncelli R."/>
        </authorList>
    </citation>
    <scope>NUCLEOTIDE SEQUENCE</scope>
    <source>
        <strain evidence="1">IMI 304802</strain>
    </source>
</reference>
<dbReference type="EMBL" id="MPDP01000096">
    <property type="protein sequence ID" value="KAK1481818.1"/>
    <property type="molecule type" value="Genomic_DNA"/>
</dbReference>
<evidence type="ECO:0000313" key="1">
    <source>
        <dbReference type="EMBL" id="KAK1481818.1"/>
    </source>
</evidence>
<gene>
    <name evidence="1" type="ORF">CCUS01_15924</name>
</gene>